<accession>A0A0D6PBB1</accession>
<dbReference type="Pfam" id="PF11014">
    <property type="entry name" value="DUF2852"/>
    <property type="match status" value="1"/>
</dbReference>
<keyword evidence="4" id="KW-1185">Reference proteome</keyword>
<reference evidence="3 4" key="1">
    <citation type="submission" date="2012-11" db="EMBL/GenBank/DDBJ databases">
        <title>Whole genome sequence of Acidisphaera rubrifaciens HS-AP3.</title>
        <authorList>
            <person name="Azuma Y."/>
            <person name="Higashiura N."/>
            <person name="Hirakawa H."/>
            <person name="Matsushita K."/>
        </authorList>
    </citation>
    <scope>NUCLEOTIDE SEQUENCE [LARGE SCALE GENOMIC DNA]</scope>
    <source>
        <strain evidence="3 4">HS-AP3</strain>
    </source>
</reference>
<keyword evidence="2" id="KW-0472">Membrane</keyword>
<dbReference type="RefSeq" id="WP_048863263.1">
    <property type="nucleotide sequence ID" value="NZ_BANB01000955.1"/>
</dbReference>
<dbReference type="InterPro" id="IPR021273">
    <property type="entry name" value="DUF2852"/>
</dbReference>
<dbReference type="Proteomes" id="UP000032680">
    <property type="component" value="Unassembled WGS sequence"/>
</dbReference>
<keyword evidence="2" id="KW-1133">Transmembrane helix</keyword>
<evidence type="ECO:0008006" key="5">
    <source>
        <dbReference type="Google" id="ProtNLM"/>
    </source>
</evidence>
<dbReference type="AlphaFoldDB" id="A0A0D6PBB1"/>
<feature type="region of interest" description="Disordered" evidence="1">
    <location>
        <begin position="121"/>
        <end position="140"/>
    </location>
</feature>
<feature type="transmembrane region" description="Helical" evidence="2">
    <location>
        <begin position="15"/>
        <end position="40"/>
    </location>
</feature>
<evidence type="ECO:0000256" key="1">
    <source>
        <dbReference type="SAM" id="MobiDB-lite"/>
    </source>
</evidence>
<evidence type="ECO:0000313" key="3">
    <source>
        <dbReference type="EMBL" id="GAN78498.1"/>
    </source>
</evidence>
<evidence type="ECO:0000256" key="2">
    <source>
        <dbReference type="SAM" id="Phobius"/>
    </source>
</evidence>
<dbReference type="OrthoDB" id="9806878at2"/>
<feature type="compositionally biased region" description="Basic and acidic residues" evidence="1">
    <location>
        <begin position="121"/>
        <end position="134"/>
    </location>
</feature>
<proteinExistence type="predicted"/>
<dbReference type="EMBL" id="BANB01000955">
    <property type="protein sequence ID" value="GAN78498.1"/>
    <property type="molecule type" value="Genomic_DNA"/>
</dbReference>
<keyword evidence="2" id="KW-0812">Transmembrane</keyword>
<name>A0A0D6PBB1_9PROT</name>
<organism evidence="3 4">
    <name type="scientific">Acidisphaera rubrifaciens HS-AP3</name>
    <dbReference type="NCBI Taxonomy" id="1231350"/>
    <lineage>
        <taxon>Bacteria</taxon>
        <taxon>Pseudomonadati</taxon>
        <taxon>Pseudomonadota</taxon>
        <taxon>Alphaproteobacteria</taxon>
        <taxon>Acetobacterales</taxon>
        <taxon>Acetobacteraceae</taxon>
        <taxon>Acidisphaera</taxon>
    </lineage>
</organism>
<comment type="caution">
    <text evidence="3">The sequence shown here is derived from an EMBL/GenBank/DDBJ whole genome shotgun (WGS) entry which is preliminary data.</text>
</comment>
<sequence length="140" mass="16312">MGGLTSRLDDYGKGAWIGLMVLGFIGFWPIGLAILGFLMFSGRLRAWREQGGSPGRWYNADMRCGHRRGRAGRFTYAPSSGNAAFDEYRTETLRRLEEEQREFIEYLERLRRAKDRQEFEQFMAERTRRPREEPPPAETA</sequence>
<gene>
    <name evidence="3" type="ORF">Asru_0960_02</name>
</gene>
<protein>
    <recommendedName>
        <fullName evidence="5">DUF2852 domain-containing protein</fullName>
    </recommendedName>
</protein>
<evidence type="ECO:0000313" key="4">
    <source>
        <dbReference type="Proteomes" id="UP000032680"/>
    </source>
</evidence>